<evidence type="ECO:0000313" key="5">
    <source>
        <dbReference type="Proteomes" id="UP000008560"/>
    </source>
</evidence>
<dbReference type="InterPro" id="IPR039448">
    <property type="entry name" value="Beta_helix"/>
</dbReference>
<dbReference type="Gene3D" id="2.60.40.1180">
    <property type="entry name" value="Golgi alpha-mannosidase II"/>
    <property type="match status" value="1"/>
</dbReference>
<dbReference type="AlphaFoldDB" id="E1WS64"/>
<dbReference type="SMART" id="SM00710">
    <property type="entry name" value="PbH1"/>
    <property type="match status" value="5"/>
</dbReference>
<dbReference type="PATRIC" id="fig|862962.3.peg.2990"/>
<dbReference type="Pfam" id="PF22848">
    <property type="entry name" value="ASD1_dom"/>
    <property type="match status" value="1"/>
</dbReference>
<dbReference type="HOGENOM" id="CLU_265544_0_0_10"/>
<dbReference type="InterPro" id="IPR011050">
    <property type="entry name" value="Pectin_lyase_fold/virulence"/>
</dbReference>
<dbReference type="CAZy" id="GH51">
    <property type="family name" value="Glycoside Hydrolase Family 51"/>
</dbReference>
<dbReference type="SUPFAM" id="SSF51126">
    <property type="entry name" value="Pectin lyase-like"/>
    <property type="match status" value="1"/>
</dbReference>
<dbReference type="InterPro" id="IPR012334">
    <property type="entry name" value="Pectin_lyas_fold"/>
</dbReference>
<dbReference type="InterPro" id="IPR017853">
    <property type="entry name" value="GH"/>
</dbReference>
<dbReference type="Gene3D" id="3.20.20.80">
    <property type="entry name" value="Glycosidases"/>
    <property type="match status" value="1"/>
</dbReference>
<reference evidence="4 5" key="1">
    <citation type="journal article" date="2010" name="Microbiology">
        <title>Twenty-eight divergent polysaccharide loci specifying within- and amongst-strain capsule diversity in three strains of Bacteroides fragilis.</title>
        <authorList>
            <person name="Patrick S."/>
            <person name="Blakely G.W."/>
            <person name="Houston S."/>
            <person name="Moore J."/>
            <person name="Abratt V.R."/>
            <person name="Bertalan M."/>
            <person name="Cerdeno-Tarraga A.M."/>
            <person name="Quail M.A."/>
            <person name="Corton N."/>
            <person name="Corton C."/>
            <person name="Bignell A."/>
            <person name="Barron A."/>
            <person name="Clark L."/>
            <person name="Bentley S.D."/>
            <person name="Parkhill J."/>
        </authorList>
    </citation>
    <scope>NUCLEOTIDE SEQUENCE [LARGE SCALE GENOMIC DNA]</scope>
    <source>
        <strain evidence="4 5">638R</strain>
    </source>
</reference>
<dbReference type="EMBL" id="FQ312004">
    <property type="protein sequence ID" value="CBW23394.1"/>
    <property type="molecule type" value="Genomic_DNA"/>
</dbReference>
<evidence type="ECO:0000259" key="1">
    <source>
        <dbReference type="Pfam" id="PF13229"/>
    </source>
</evidence>
<dbReference type="Proteomes" id="UP000008560">
    <property type="component" value="Chromosome"/>
</dbReference>
<dbReference type="InterPro" id="IPR049169">
    <property type="entry name" value="Glyco_hydro_120_ins"/>
</dbReference>
<dbReference type="Pfam" id="PF21258">
    <property type="entry name" value="Glyco_hydro_120_ins"/>
    <property type="match status" value="1"/>
</dbReference>
<feature type="domain" description="Alpha-L-arabinofuranosidase 1 catalytic" evidence="3">
    <location>
        <begin position="264"/>
        <end position="403"/>
    </location>
</feature>
<name>E1WS64_BACF6</name>
<dbReference type="InterPro" id="IPR055235">
    <property type="entry name" value="ASD1_cat"/>
</dbReference>
<evidence type="ECO:0000259" key="3">
    <source>
        <dbReference type="Pfam" id="PF22848"/>
    </source>
</evidence>
<feature type="domain" description="Glycoside hydrolase 120 insertion" evidence="2">
    <location>
        <begin position="748"/>
        <end position="846"/>
    </location>
</feature>
<dbReference type="Pfam" id="PF13229">
    <property type="entry name" value="Beta_helix"/>
    <property type="match status" value="1"/>
</dbReference>
<dbReference type="CAZy" id="GH120">
    <property type="family name" value="Glycoside Hydrolase Family 120"/>
</dbReference>
<accession>E1WS64</accession>
<dbReference type="SUPFAM" id="SSF51445">
    <property type="entry name" value="(Trans)glycosidases"/>
    <property type="match status" value="1"/>
</dbReference>
<dbReference type="InterPro" id="IPR006626">
    <property type="entry name" value="PbH1"/>
</dbReference>
<dbReference type="Gene3D" id="2.160.20.10">
    <property type="entry name" value="Single-stranded right-handed beta-helix, Pectin lyase-like"/>
    <property type="match status" value="2"/>
</dbReference>
<feature type="domain" description="Right handed beta helix" evidence="1">
    <location>
        <begin position="895"/>
        <end position="1075"/>
    </location>
</feature>
<evidence type="ECO:0000259" key="2">
    <source>
        <dbReference type="Pfam" id="PF21258"/>
    </source>
</evidence>
<dbReference type="KEGG" id="bfg:BF638R_2908"/>
<dbReference type="PANTHER" id="PTHR43576">
    <property type="entry name" value="ALPHA-L-ARABINOFURANOSIDASE C-RELATED"/>
    <property type="match status" value="1"/>
</dbReference>
<protein>
    <submittedName>
        <fullName evidence="4">Uncharacterized protein</fullName>
    </submittedName>
</protein>
<dbReference type="InterPro" id="IPR013780">
    <property type="entry name" value="Glyco_hydro_b"/>
</dbReference>
<proteinExistence type="predicted"/>
<dbReference type="PANTHER" id="PTHR43576:SF3">
    <property type="entry name" value="ALPHA-L-ARABINOFURANOSIDASE C"/>
    <property type="match status" value="1"/>
</dbReference>
<gene>
    <name evidence="4" type="ordered locus">BF638R_2908</name>
</gene>
<organism evidence="4 5">
    <name type="scientific">Bacteroides fragilis (strain 638R)</name>
    <dbReference type="NCBI Taxonomy" id="862962"/>
    <lineage>
        <taxon>Bacteria</taxon>
        <taxon>Pseudomonadati</taxon>
        <taxon>Bacteroidota</taxon>
        <taxon>Bacteroidia</taxon>
        <taxon>Bacteroidales</taxon>
        <taxon>Bacteroidaceae</taxon>
        <taxon>Bacteroides</taxon>
    </lineage>
</organism>
<evidence type="ECO:0000313" key="4">
    <source>
        <dbReference type="EMBL" id="CBW23394.1"/>
    </source>
</evidence>
<dbReference type="GO" id="GO:0000272">
    <property type="term" value="P:polysaccharide catabolic process"/>
    <property type="evidence" value="ECO:0007669"/>
    <property type="project" value="TreeGrafter"/>
</dbReference>
<sequence length="1258" mass="142657">MCLNIMNKIVSFWFICLLLADLHAQNTIKIIDKDKTSTPVSPYLWGSFFEMGFGRSDLLWGELLFNRSFENTKPVSESNSWYTCYRGDVKEAKWWHSGYEEPKWYLLADGRKEEKLPLIFNNYWPSAHGKYFLQIDNRKKQTPTLLVQERIYIEKGKGYTVSGLFSSGGYLSEEKYSKESVPVTIAIYKEGDFHTPLSKTELAVNTNQFILYSSLLDATEYEGWCTYTVEVPAGGCVGIDLLSLMADDVIKGWKRESVERIKNELRPRTMRMPGGCFTSLYDWRSGIGPREERPVSYDTWWGCELLNDVGTFELVDLCEAVGAEPFFCVPVMFNNEYSAADWVDFCNNPTNAQRIAYGRTKPLNVKYWELENEPYRRFDAVTYANRCVDFAKAMKAKDPSIKIAVGNYWLFNKKFKEMLEIVGPYVDLITNRGGTPEEMRADIVILDAYNKAHGTDIKLCHTEFRAPVTRNEGNTDGLNQKDTGGEETLFNASIRWGFAMNMVEQYIAYQNMGGSFFTANYTNLSDGWGECLINTPKEGTYLNAPGVAFALLNSLDIAYPQIIEQEKENQDIVIQAAWNKRRDKLTLVVLNFSQNTQPCKIDFSQIKKSFRVRKGMKIAPQSDLSFNTLQHPEEVKVESFVPSTGKMMKLGLPGNSLIVVELQAERSHGIHVNASTGNDASIGSLAYPLKTIQAAADMAEPGDTVIVHEGIYRERVSPSRGGESEEKPIVFMAAKGENVEIKGSEVMKGWKKVNDTTWEVGIPNKFFGGFNPYAETLHGDWFERGKWCHTGEIYLNDIALMENPSLSNVLQNKGDSLLWFCKVEQDTTRLYANFGDKNPNQELVEINVRQSVFYPERPYVNYIVVNGFKLSQAATPWVPPTAEQIGLLGTHWSKGWVIENNTITHSKCVGITLGKYGDEWDNKSESEEGYVNCVKRALRHNWNREHIGGHLVRNNTVAYCGQAGIAGSLGAIFSKIKNNTVHDISTQNLFWGYEMAGIKIHAAVDVEISGNHIYRVEGGIWLDWMAQGARVTRNLLHDNRVVEVSFEVNHGPILVDNNLFLSPELAQIKLSQGMAFVHNLIVWKVWKLNNVDPRKTPYLAPHGTEIMGYHDCPCGNVSYFNNIFTRAEMTEYDDCVLPVQMEKNCYWGEAVSSGLDKNATVNSGFDADIQVIEKTDGWYLQINVPENWKDEKFRDKVSTKDLGRASIPDQSFNKENGTVIDLIEDYWGQNRKGQKKYYPGPIDFTTNGGKVMLKVYDK</sequence>